<protein>
    <submittedName>
        <fullName evidence="1">Uncharacterized protein</fullName>
    </submittedName>
</protein>
<proteinExistence type="predicted"/>
<dbReference type="EMBL" id="JBFOLJ010000007">
    <property type="protein sequence ID" value="KAL2522323.1"/>
    <property type="molecule type" value="Genomic_DNA"/>
</dbReference>
<name>A0ABD1UC32_9LAMI</name>
<sequence length="178" mass="20533">MTLQGVLRVREYRLVWRCQRGGSDGFSLFLPRGGMPLVLASLLDVEKLWGSGRLYRKTWTTGVLRWIMIYCTTDRMMLPIGCRGIMLTMPNNLVYEYGEIDYIDYVHSSILNRHFLDKLVEGVGLDMLMGFLYKEQKLSLLEGMVRIHSNIDIAMLLKDRNGTTEVDIYLVPPTPTHK</sequence>
<reference evidence="2" key="1">
    <citation type="submission" date="2024-07" db="EMBL/GenBank/DDBJ databases">
        <title>Two chromosome-level genome assemblies of Korean endemic species Abeliophyllum distichum and Forsythia ovata (Oleaceae).</title>
        <authorList>
            <person name="Jang H."/>
        </authorList>
    </citation>
    <scope>NUCLEOTIDE SEQUENCE [LARGE SCALE GENOMIC DNA]</scope>
</reference>
<keyword evidence="2" id="KW-1185">Reference proteome</keyword>
<gene>
    <name evidence="1" type="ORF">Fot_26246</name>
</gene>
<accession>A0ABD1UC32</accession>
<evidence type="ECO:0000313" key="1">
    <source>
        <dbReference type="EMBL" id="KAL2522323.1"/>
    </source>
</evidence>
<dbReference type="Proteomes" id="UP001604277">
    <property type="component" value="Unassembled WGS sequence"/>
</dbReference>
<dbReference type="AlphaFoldDB" id="A0ABD1UC32"/>
<comment type="caution">
    <text evidence="1">The sequence shown here is derived from an EMBL/GenBank/DDBJ whole genome shotgun (WGS) entry which is preliminary data.</text>
</comment>
<evidence type="ECO:0000313" key="2">
    <source>
        <dbReference type="Proteomes" id="UP001604277"/>
    </source>
</evidence>
<organism evidence="1 2">
    <name type="scientific">Forsythia ovata</name>
    <dbReference type="NCBI Taxonomy" id="205694"/>
    <lineage>
        <taxon>Eukaryota</taxon>
        <taxon>Viridiplantae</taxon>
        <taxon>Streptophyta</taxon>
        <taxon>Embryophyta</taxon>
        <taxon>Tracheophyta</taxon>
        <taxon>Spermatophyta</taxon>
        <taxon>Magnoliopsida</taxon>
        <taxon>eudicotyledons</taxon>
        <taxon>Gunneridae</taxon>
        <taxon>Pentapetalae</taxon>
        <taxon>asterids</taxon>
        <taxon>lamiids</taxon>
        <taxon>Lamiales</taxon>
        <taxon>Oleaceae</taxon>
        <taxon>Forsythieae</taxon>
        <taxon>Forsythia</taxon>
    </lineage>
</organism>